<name>A0A1J4RZF3_9BACT</name>
<accession>A0A1J4RZF3</accession>
<comment type="caution">
    <text evidence="2">The sequence shown here is derived from an EMBL/GenBank/DDBJ whole genome shotgun (WGS) entry which is preliminary data.</text>
</comment>
<dbReference type="EMBL" id="MNUK01000019">
    <property type="protein sequence ID" value="OIN92287.1"/>
    <property type="molecule type" value="Genomic_DNA"/>
</dbReference>
<proteinExistence type="predicted"/>
<keyword evidence="1" id="KW-0812">Transmembrane</keyword>
<keyword evidence="1" id="KW-0472">Membrane</keyword>
<protein>
    <submittedName>
        <fullName evidence="2">Uncharacterized protein</fullName>
    </submittedName>
</protein>
<keyword evidence="1" id="KW-1133">Transmembrane helix</keyword>
<evidence type="ECO:0000313" key="2">
    <source>
        <dbReference type="EMBL" id="OIN92287.1"/>
    </source>
</evidence>
<evidence type="ECO:0000313" key="3">
    <source>
        <dbReference type="Proteomes" id="UP000182345"/>
    </source>
</evidence>
<feature type="transmembrane region" description="Helical" evidence="1">
    <location>
        <begin position="37"/>
        <end position="57"/>
    </location>
</feature>
<evidence type="ECO:0000256" key="1">
    <source>
        <dbReference type="SAM" id="Phobius"/>
    </source>
</evidence>
<reference evidence="2 3" key="1">
    <citation type="journal article" date="2016" name="Environ. Microbiol.">
        <title>Genomic resolution of a cold subsurface aquifer community provides metabolic insights for novel microbes adapted to high CO concentrations.</title>
        <authorList>
            <person name="Probst A.J."/>
            <person name="Castelle C.J."/>
            <person name="Singh A."/>
            <person name="Brown C.T."/>
            <person name="Anantharaman K."/>
            <person name="Sharon I."/>
            <person name="Hug L.A."/>
            <person name="Burstein D."/>
            <person name="Emerson J.B."/>
            <person name="Thomas B.C."/>
            <person name="Banfield J.F."/>
        </authorList>
    </citation>
    <scope>NUCLEOTIDE SEQUENCE [LARGE SCALE GENOMIC DNA]</scope>
    <source>
        <strain evidence="2">CG1_02_44_10</strain>
    </source>
</reference>
<feature type="transmembrane region" description="Helical" evidence="1">
    <location>
        <begin position="12"/>
        <end position="31"/>
    </location>
</feature>
<dbReference type="Proteomes" id="UP000182345">
    <property type="component" value="Unassembled WGS sequence"/>
</dbReference>
<sequence length="144" mass="16053">MEDTVKNKMNLTFLGILAFSMISALILILNAVSSMPFYVALIGVMGFGGFLALFIFARADFRYVVYHTNAISSGPATLVELDSGLKTIYLGIKAPAHSITVDLQDIPVTTLFFGRWRMYGDKGSSILLWQDLPIFGGRWYYTKH</sequence>
<gene>
    <name evidence="2" type="ORF">AUJ42_00615</name>
</gene>
<dbReference type="AlphaFoldDB" id="A0A1J4RZF3"/>
<organism evidence="2 3">
    <name type="scientific">Candidatus Collierbacteria bacterium CG1_02_44_10</name>
    <dbReference type="NCBI Taxonomy" id="1805087"/>
    <lineage>
        <taxon>Bacteria</taxon>
        <taxon>Candidatus Collieribacteriota</taxon>
    </lineage>
</organism>